<organism evidence="2 3">
    <name type="scientific">Sorangium cellulosum</name>
    <name type="common">Polyangium cellulosum</name>
    <dbReference type="NCBI Taxonomy" id="56"/>
    <lineage>
        <taxon>Bacteria</taxon>
        <taxon>Pseudomonadati</taxon>
        <taxon>Myxococcota</taxon>
        <taxon>Polyangia</taxon>
        <taxon>Polyangiales</taxon>
        <taxon>Polyangiaceae</taxon>
        <taxon>Sorangium</taxon>
    </lineage>
</organism>
<dbReference type="Pfam" id="PF14602">
    <property type="entry name" value="Hexapep_2"/>
    <property type="match status" value="2"/>
</dbReference>
<feature type="region of interest" description="Disordered" evidence="1">
    <location>
        <begin position="232"/>
        <end position="274"/>
    </location>
</feature>
<gene>
    <name evidence="2" type="ORF">SOCEGT47_059230</name>
</gene>
<dbReference type="PANTHER" id="PTHR23416">
    <property type="entry name" value="SIALIC ACID SYNTHASE-RELATED"/>
    <property type="match status" value="1"/>
</dbReference>
<dbReference type="EMBL" id="CP012670">
    <property type="protein sequence ID" value="AUX25378.1"/>
    <property type="molecule type" value="Genomic_DNA"/>
</dbReference>
<proteinExistence type="predicted"/>
<evidence type="ECO:0008006" key="4">
    <source>
        <dbReference type="Google" id="ProtNLM"/>
    </source>
</evidence>
<reference evidence="2 3" key="1">
    <citation type="submission" date="2015-09" db="EMBL/GenBank/DDBJ databases">
        <title>Sorangium comparison.</title>
        <authorList>
            <person name="Zaburannyi N."/>
            <person name="Bunk B."/>
            <person name="Overmann J."/>
            <person name="Mueller R."/>
        </authorList>
    </citation>
    <scope>NUCLEOTIDE SEQUENCE [LARGE SCALE GENOMIC DNA]</scope>
    <source>
        <strain evidence="2 3">So ceGT47</strain>
    </source>
</reference>
<evidence type="ECO:0000256" key="1">
    <source>
        <dbReference type="SAM" id="MobiDB-lite"/>
    </source>
</evidence>
<dbReference type="InterPro" id="IPR011004">
    <property type="entry name" value="Trimer_LpxA-like_sf"/>
</dbReference>
<dbReference type="OrthoDB" id="9782091at2"/>
<dbReference type="InterPro" id="IPR051159">
    <property type="entry name" value="Hexapeptide_acetyltransf"/>
</dbReference>
<dbReference type="CDD" id="cd04647">
    <property type="entry name" value="LbH_MAT_like"/>
    <property type="match status" value="1"/>
</dbReference>
<dbReference type="InterPro" id="IPR001451">
    <property type="entry name" value="Hexapep"/>
</dbReference>
<dbReference type="AlphaFoldDB" id="A0A4P2Q882"/>
<feature type="region of interest" description="Disordered" evidence="1">
    <location>
        <begin position="152"/>
        <end position="175"/>
    </location>
</feature>
<evidence type="ECO:0000313" key="2">
    <source>
        <dbReference type="EMBL" id="AUX25378.1"/>
    </source>
</evidence>
<name>A0A4P2Q882_SORCE</name>
<dbReference type="Proteomes" id="UP000295781">
    <property type="component" value="Chromosome"/>
</dbReference>
<dbReference type="SUPFAM" id="SSF51161">
    <property type="entry name" value="Trimeric LpxA-like enzymes"/>
    <property type="match status" value="1"/>
</dbReference>
<feature type="compositionally biased region" description="Low complexity" evidence="1">
    <location>
        <begin position="248"/>
        <end position="257"/>
    </location>
</feature>
<accession>A0A4P2Q882</accession>
<dbReference type="Gene3D" id="2.160.10.10">
    <property type="entry name" value="Hexapeptide repeat proteins"/>
    <property type="match status" value="1"/>
</dbReference>
<sequence length="274" mass="29056">MKNLYRFLASSDHGVARAARHVRRELRGLTLPAPRPVVVPVRLAYEAARDLYYYGSRVLVCEPIFKSYCARYGKGVRTGTFIHFIQGRGNIVLGDDVVLDGKINFTFAARFSDSPTLTIGDNTGLGHDCRIVVAKSITIGKHCRIATGVHILDSSGHPSEPEARKQGLPPPDSEVRPVVIEDNVWIGARAMIFPGVTIGEGSVVSAGSVVIADVPPYTVVAGNPARRVASLRAEPAQRAGSTGARLDASGANGAGARAADHAARKSSLPPDSVS</sequence>
<evidence type="ECO:0000313" key="3">
    <source>
        <dbReference type="Proteomes" id="UP000295781"/>
    </source>
</evidence>
<dbReference type="RefSeq" id="WP_129352255.1">
    <property type="nucleotide sequence ID" value="NZ_CP012670.1"/>
</dbReference>
<protein>
    <recommendedName>
        <fullName evidence="4">Transferase</fullName>
    </recommendedName>
</protein>